<dbReference type="EMBL" id="FOJI01000007">
    <property type="protein sequence ID" value="SEW22798.1"/>
    <property type="molecule type" value="Genomic_DNA"/>
</dbReference>
<dbReference type="GO" id="GO:0016491">
    <property type="term" value="F:oxidoreductase activity"/>
    <property type="evidence" value="ECO:0007669"/>
    <property type="project" value="UniProtKB-KW"/>
</dbReference>
<dbReference type="PANTHER" id="PTHR32439">
    <property type="entry name" value="FERREDOXIN--NITRITE REDUCTASE, CHLOROPLASTIC"/>
    <property type="match status" value="1"/>
</dbReference>
<organism evidence="9 10">
    <name type="scientific">[Clostridium] fimetarium</name>
    <dbReference type="NCBI Taxonomy" id="99656"/>
    <lineage>
        <taxon>Bacteria</taxon>
        <taxon>Bacillati</taxon>
        <taxon>Bacillota</taxon>
        <taxon>Clostridia</taxon>
        <taxon>Lachnospirales</taxon>
        <taxon>Lachnospiraceae</taxon>
    </lineage>
</organism>
<gene>
    <name evidence="9" type="ORF">SAMN05421659_10754</name>
</gene>
<keyword evidence="5" id="KW-0408">Iron</keyword>
<feature type="domain" description="Nitrite/Sulfite reductase ferredoxin-like" evidence="8">
    <location>
        <begin position="317"/>
        <end position="378"/>
    </location>
</feature>
<dbReference type="RefSeq" id="WP_092453599.1">
    <property type="nucleotide sequence ID" value="NZ_FOJI01000007.1"/>
</dbReference>
<keyword evidence="6" id="KW-0411">Iron-sulfur</keyword>
<evidence type="ECO:0000256" key="2">
    <source>
        <dbReference type="ARBA" id="ARBA00022617"/>
    </source>
</evidence>
<keyword evidence="3" id="KW-0479">Metal-binding</keyword>
<sequence length="531" mass="60344">MKEQFEVKMDEMIKEQKELYQKEIIEFQEIGHIFIRGEISSNEFKATSGGMGVYAQKGGKKFMIRLRVLSGVLDIKTLELIGKFAMDYNLPDVHLTTREAIQLHNLNFDDVITIMEKSLNSNLYTRGGGGNYPRNVSLSPLSGVEKGEAFDVTPYAVIVNKYFLSRMDSYKLPRKFKVAFSNNENDTANATIVDLGFLAVNQDGNNLFKVYIGGSLGNQGGISVPFDELVQPEEVLYHVEACIRLLIEEGDYENRGKARMRFIVKRMGQEAFLNCYKKILHRVKQSENLELVLENEHQSSTEVKDCDNLSDQQNLIAQRQSGLYTIIVHSKGGILKREDLNQITSFLQAIPEAQIRLSMEENMYIRNLTLAQAEKLLGLVKHLGQTTMFERSISCIGVPTCQIGIGETQKLLSNILTYFENQGMLENPLPSIHISGCLNSCTRHQVSDIGFCGKKKQVSQQAVEVYTLHIGGMTSEFDTHFAKEYGDLLTNTIPKFLYELALYIKEKRLNFKEYMELYQEEFKSILAVYLV</sequence>
<evidence type="ECO:0000256" key="4">
    <source>
        <dbReference type="ARBA" id="ARBA00023002"/>
    </source>
</evidence>
<name>A0A1I0Q7C9_9FIRM</name>
<dbReference type="Pfam" id="PF01077">
    <property type="entry name" value="NIR_SIR"/>
    <property type="match status" value="1"/>
</dbReference>
<evidence type="ECO:0000259" key="8">
    <source>
        <dbReference type="Pfam" id="PF03460"/>
    </source>
</evidence>
<protein>
    <submittedName>
        <fullName evidence="9">Ferredoxin-nitrite reductase</fullName>
    </submittedName>
</protein>
<dbReference type="AlphaFoldDB" id="A0A1I0Q7C9"/>
<dbReference type="GO" id="GO:0046872">
    <property type="term" value="F:metal ion binding"/>
    <property type="evidence" value="ECO:0007669"/>
    <property type="project" value="UniProtKB-KW"/>
</dbReference>
<feature type="domain" description="Nitrite/Sulfite reductase ferredoxin-like" evidence="8">
    <location>
        <begin position="54"/>
        <end position="117"/>
    </location>
</feature>
<evidence type="ECO:0000256" key="5">
    <source>
        <dbReference type="ARBA" id="ARBA00023004"/>
    </source>
</evidence>
<evidence type="ECO:0000256" key="6">
    <source>
        <dbReference type="ARBA" id="ARBA00023014"/>
    </source>
</evidence>
<keyword evidence="10" id="KW-1185">Reference proteome</keyword>
<dbReference type="Gene3D" id="3.30.413.10">
    <property type="entry name" value="Sulfite Reductase Hemoprotein, domain 1"/>
    <property type="match status" value="2"/>
</dbReference>
<keyword evidence="4" id="KW-0560">Oxidoreductase</keyword>
<dbReference type="InterPro" id="IPR006067">
    <property type="entry name" value="NO2/SO3_Rdtase_4Fe4S_dom"/>
</dbReference>
<dbReference type="Proteomes" id="UP000199701">
    <property type="component" value="Unassembled WGS sequence"/>
</dbReference>
<dbReference type="PRINTS" id="PR00397">
    <property type="entry name" value="SIROHAEM"/>
</dbReference>
<proteinExistence type="predicted"/>
<dbReference type="SUPFAM" id="SSF56014">
    <property type="entry name" value="Nitrite and sulphite reductase 4Fe-4S domain-like"/>
    <property type="match status" value="2"/>
</dbReference>
<dbReference type="PROSITE" id="PS00365">
    <property type="entry name" value="NIR_SIR"/>
    <property type="match status" value="1"/>
</dbReference>
<evidence type="ECO:0000313" key="9">
    <source>
        <dbReference type="EMBL" id="SEW22798.1"/>
    </source>
</evidence>
<keyword evidence="2" id="KW-0349">Heme</keyword>
<dbReference type="Pfam" id="PF03460">
    <property type="entry name" value="NIR_SIR_ferr"/>
    <property type="match status" value="2"/>
</dbReference>
<dbReference type="InterPro" id="IPR045854">
    <property type="entry name" value="NO2/SO3_Rdtase_4Fe4S_sf"/>
</dbReference>
<dbReference type="GO" id="GO:0051539">
    <property type="term" value="F:4 iron, 4 sulfur cluster binding"/>
    <property type="evidence" value="ECO:0007669"/>
    <property type="project" value="UniProtKB-KW"/>
</dbReference>
<dbReference type="InterPro" id="IPR051329">
    <property type="entry name" value="NIR_SIR_4Fe-4S"/>
</dbReference>
<dbReference type="InterPro" id="IPR005117">
    <property type="entry name" value="NiRdtase/SiRdtase_haem-b_fer"/>
</dbReference>
<accession>A0A1I0Q7C9</accession>
<keyword evidence="1" id="KW-0004">4Fe-4S</keyword>
<dbReference type="GO" id="GO:0020037">
    <property type="term" value="F:heme binding"/>
    <property type="evidence" value="ECO:0007669"/>
    <property type="project" value="InterPro"/>
</dbReference>
<reference evidence="9 10" key="1">
    <citation type="submission" date="2016-10" db="EMBL/GenBank/DDBJ databases">
        <authorList>
            <person name="de Groot N.N."/>
        </authorList>
    </citation>
    <scope>NUCLEOTIDE SEQUENCE [LARGE SCALE GENOMIC DNA]</scope>
    <source>
        <strain evidence="9 10">DSM 9179</strain>
    </source>
</reference>
<dbReference type="OrthoDB" id="9803707at2"/>
<evidence type="ECO:0000256" key="1">
    <source>
        <dbReference type="ARBA" id="ARBA00022485"/>
    </source>
</evidence>
<dbReference type="InterPro" id="IPR036136">
    <property type="entry name" value="Nit/Sulf_reduc_fer-like_dom_sf"/>
</dbReference>
<dbReference type="Gene3D" id="3.90.480.10">
    <property type="entry name" value="Sulfite Reductase Hemoprotein,Domain 2"/>
    <property type="match status" value="1"/>
</dbReference>
<dbReference type="InterPro" id="IPR006066">
    <property type="entry name" value="NO2/SO3_Rdtase_FeS/sirohaem_BS"/>
</dbReference>
<evidence type="ECO:0000259" key="7">
    <source>
        <dbReference type="Pfam" id="PF01077"/>
    </source>
</evidence>
<evidence type="ECO:0000256" key="3">
    <source>
        <dbReference type="ARBA" id="ARBA00022723"/>
    </source>
</evidence>
<dbReference type="SUPFAM" id="SSF55124">
    <property type="entry name" value="Nitrite/Sulfite reductase N-terminal domain-like"/>
    <property type="match status" value="2"/>
</dbReference>
<dbReference type="STRING" id="99656.SAMN05421659_10754"/>
<feature type="domain" description="Nitrite/sulphite reductase 4Fe-4S" evidence="7">
    <location>
        <begin position="130"/>
        <end position="278"/>
    </location>
</feature>
<evidence type="ECO:0000313" key="10">
    <source>
        <dbReference type="Proteomes" id="UP000199701"/>
    </source>
</evidence>
<dbReference type="PANTHER" id="PTHR32439:SF9">
    <property type="entry name" value="BLR3264 PROTEIN"/>
    <property type="match status" value="1"/>
</dbReference>